<accession>A0A5J4FXU7</accession>
<sequence length="143" mass="15914">MEYNKIKGLLDSYFEGNTTLAEEQLLRDYFKSSNVDLSLVQFAPLFNGMSQAAQEVSSGMIVLPNEQKPNRWWIGIAAMLTIAVGVAGFMFSNIGLSQEEEQALASLKESKKAMMMLSQNLNKGTQTLSLAHQFETTKNKVIK</sequence>
<dbReference type="AlphaFoldDB" id="A0A5J4FXU7"/>
<evidence type="ECO:0000256" key="1">
    <source>
        <dbReference type="SAM" id="Phobius"/>
    </source>
</evidence>
<evidence type="ECO:0000313" key="2">
    <source>
        <dbReference type="EMBL" id="GEQ85984.1"/>
    </source>
</evidence>
<keyword evidence="1" id="KW-0812">Transmembrane</keyword>
<feature type="transmembrane region" description="Helical" evidence="1">
    <location>
        <begin position="72"/>
        <end position="91"/>
    </location>
</feature>
<dbReference type="RefSeq" id="WP_151893923.1">
    <property type="nucleotide sequence ID" value="NZ_BKCF01000002.1"/>
</dbReference>
<name>A0A5J4FXU7_9FLAO</name>
<reference evidence="2 3" key="1">
    <citation type="submission" date="2019-08" db="EMBL/GenBank/DDBJ databases">
        <title>Ulvibacter marinistellae sp. nov., isolated from a starfish, Patiria pectinifera.</title>
        <authorList>
            <person name="Kawano K."/>
            <person name="Ushijima N."/>
            <person name="Kihara M."/>
            <person name="Itoh H."/>
        </authorList>
    </citation>
    <scope>NUCLEOTIDE SEQUENCE [LARGE SCALE GENOMIC DNA]</scope>
    <source>
        <strain evidence="2 3">KK4</strain>
    </source>
</reference>
<keyword evidence="3" id="KW-1185">Reference proteome</keyword>
<dbReference type="Proteomes" id="UP000326994">
    <property type="component" value="Unassembled WGS sequence"/>
</dbReference>
<protein>
    <submittedName>
        <fullName evidence="2">Uncharacterized protein</fullName>
    </submittedName>
</protein>
<evidence type="ECO:0000313" key="3">
    <source>
        <dbReference type="Proteomes" id="UP000326994"/>
    </source>
</evidence>
<comment type="caution">
    <text evidence="2">The sequence shown here is derived from an EMBL/GenBank/DDBJ whole genome shotgun (WGS) entry which is preliminary data.</text>
</comment>
<proteinExistence type="predicted"/>
<organism evidence="2 3">
    <name type="scientific">Patiriisocius marinistellae</name>
    <dbReference type="NCBI Taxonomy" id="2494560"/>
    <lineage>
        <taxon>Bacteria</taxon>
        <taxon>Pseudomonadati</taxon>
        <taxon>Bacteroidota</taxon>
        <taxon>Flavobacteriia</taxon>
        <taxon>Flavobacteriales</taxon>
        <taxon>Flavobacteriaceae</taxon>
        <taxon>Patiriisocius</taxon>
    </lineage>
</organism>
<dbReference type="OrthoDB" id="1098521at2"/>
<keyword evidence="1" id="KW-1133">Transmembrane helix</keyword>
<keyword evidence="1" id="KW-0472">Membrane</keyword>
<gene>
    <name evidence="2" type="ORF">ULMS_14920</name>
</gene>
<dbReference type="EMBL" id="BKCF01000002">
    <property type="protein sequence ID" value="GEQ85984.1"/>
    <property type="molecule type" value="Genomic_DNA"/>
</dbReference>